<name>A0A836FIY3_9HYME</name>
<keyword evidence="5" id="KW-1185">Reference proteome</keyword>
<dbReference type="PANTHER" id="PTHR12463">
    <property type="entry name" value="OXYGENASE-RELATED"/>
    <property type="match status" value="1"/>
</dbReference>
<dbReference type="PANTHER" id="PTHR12463:SF0">
    <property type="entry name" value="ALPHA-KETOGLUTARATE-DEPENDENT DIOXYGENASE ALKB HOMOLOG 4"/>
    <property type="match status" value="1"/>
</dbReference>
<dbReference type="GO" id="GO:0070988">
    <property type="term" value="P:demethylation"/>
    <property type="evidence" value="ECO:0007669"/>
    <property type="project" value="InterPro"/>
</dbReference>
<protein>
    <submittedName>
        <fullName evidence="4">ALKB4 dioxygenase</fullName>
    </submittedName>
</protein>
<keyword evidence="2" id="KW-0560">Oxidoreductase</keyword>
<proteinExistence type="inferred from homology"/>
<evidence type="ECO:0000313" key="4">
    <source>
        <dbReference type="EMBL" id="KAG5326197.1"/>
    </source>
</evidence>
<dbReference type="AlphaFoldDB" id="A0A836FIY3"/>
<comment type="caution">
    <text evidence="4">The sequence shown here is derived from an EMBL/GenBank/DDBJ whole genome shotgun (WGS) entry which is preliminary data.</text>
</comment>
<dbReference type="GO" id="GO:0032451">
    <property type="term" value="F:demethylase activity"/>
    <property type="evidence" value="ECO:0007669"/>
    <property type="project" value="TreeGrafter"/>
</dbReference>
<evidence type="ECO:0000259" key="3">
    <source>
        <dbReference type="PROSITE" id="PS51471"/>
    </source>
</evidence>
<accession>A0A836FIY3</accession>
<dbReference type="PROSITE" id="PS51471">
    <property type="entry name" value="FE2OG_OXY"/>
    <property type="match status" value="1"/>
</dbReference>
<dbReference type="Gene3D" id="2.60.120.590">
    <property type="entry name" value="Alpha-ketoglutarate-dependent dioxygenase AlkB-like"/>
    <property type="match status" value="1"/>
</dbReference>
<evidence type="ECO:0000256" key="1">
    <source>
        <dbReference type="ARBA" id="ARBA00001954"/>
    </source>
</evidence>
<sequence>METIRPCGCKGIRSCLICEAEYEISKPNLKNELQTLTYLISVTSEFPAINRNISFFENCKHNYLIMTKYMNSMNSPDNFTFIYIYLSNFGPKCNFKKRKLQLGSFNGFPKTTQFVQKKFEEISLLHGFETVEQCTLEYNPERGASIDPHVDDCWIWGERIITVNVLGDSVLTMTPYRGPITRYNLDYVSNYDFILKKGIYDDTHSLGIDDNIVVRLPMPARSLMVLYGPARYKWEHAVLRQDVTSRRVCLAYRELTPPYLKNGQHQKETSEILRQASLFW</sequence>
<reference evidence="4 5" key="1">
    <citation type="submission" date="2020-02" db="EMBL/GenBank/DDBJ databases">
        <title>Relaxed selection underlies rapid genomic changes in the transitions from sociality to social parasitism in ants.</title>
        <authorList>
            <person name="Bi X."/>
        </authorList>
    </citation>
    <scope>NUCLEOTIDE SEQUENCE [LARGE SCALE GENOMIC DNA]</scope>
    <source>
        <strain evidence="4">BGI-DK2014b</strain>
        <tissue evidence="4">Whole body</tissue>
    </source>
</reference>
<feature type="domain" description="Fe2OG dioxygenase" evidence="3">
    <location>
        <begin position="130"/>
        <end position="256"/>
    </location>
</feature>
<comment type="cofactor">
    <cofactor evidence="1">
        <name>Fe(2+)</name>
        <dbReference type="ChEBI" id="CHEBI:29033"/>
    </cofactor>
</comment>
<keyword evidence="2" id="KW-0408">Iron</keyword>
<dbReference type="SUPFAM" id="SSF51197">
    <property type="entry name" value="Clavaminate synthase-like"/>
    <property type="match status" value="1"/>
</dbReference>
<dbReference type="InterPro" id="IPR032857">
    <property type="entry name" value="ALKBH4"/>
</dbReference>
<dbReference type="InterPro" id="IPR005123">
    <property type="entry name" value="Oxoglu/Fe-dep_dioxygenase_dom"/>
</dbReference>
<dbReference type="GO" id="GO:0051213">
    <property type="term" value="F:dioxygenase activity"/>
    <property type="evidence" value="ECO:0007669"/>
    <property type="project" value="UniProtKB-KW"/>
</dbReference>
<dbReference type="GO" id="GO:0046872">
    <property type="term" value="F:metal ion binding"/>
    <property type="evidence" value="ECO:0007669"/>
    <property type="project" value="UniProtKB-KW"/>
</dbReference>
<feature type="non-terminal residue" evidence="4">
    <location>
        <position position="1"/>
    </location>
</feature>
<gene>
    <name evidence="4" type="primary">Alkbh4</name>
    <name evidence="4" type="ORF">G6Z77_0004325</name>
</gene>
<keyword evidence="4" id="KW-0223">Dioxygenase</keyword>
<organism evidence="4 5">
    <name type="scientific">Acromyrmex heyeri</name>
    <dbReference type="NCBI Taxonomy" id="230685"/>
    <lineage>
        <taxon>Eukaryota</taxon>
        <taxon>Metazoa</taxon>
        <taxon>Ecdysozoa</taxon>
        <taxon>Arthropoda</taxon>
        <taxon>Hexapoda</taxon>
        <taxon>Insecta</taxon>
        <taxon>Pterygota</taxon>
        <taxon>Neoptera</taxon>
        <taxon>Endopterygota</taxon>
        <taxon>Hymenoptera</taxon>
        <taxon>Apocrita</taxon>
        <taxon>Aculeata</taxon>
        <taxon>Formicoidea</taxon>
        <taxon>Formicidae</taxon>
        <taxon>Myrmicinae</taxon>
        <taxon>Acromyrmex</taxon>
    </lineage>
</organism>
<dbReference type="EMBL" id="JAANIB010007425">
    <property type="protein sequence ID" value="KAG5326197.1"/>
    <property type="molecule type" value="Genomic_DNA"/>
</dbReference>
<evidence type="ECO:0000256" key="2">
    <source>
        <dbReference type="RuleBase" id="RU003682"/>
    </source>
</evidence>
<dbReference type="OrthoDB" id="442860at2759"/>
<feature type="non-terminal residue" evidence="4">
    <location>
        <position position="280"/>
    </location>
</feature>
<comment type="similarity">
    <text evidence="2">Belongs to the iron/ascorbate-dependent oxidoreductase family.</text>
</comment>
<evidence type="ECO:0000313" key="5">
    <source>
        <dbReference type="Proteomes" id="UP000670152"/>
    </source>
</evidence>
<dbReference type="Proteomes" id="UP000670152">
    <property type="component" value="Unassembled WGS sequence"/>
</dbReference>
<keyword evidence="2" id="KW-0479">Metal-binding</keyword>
<dbReference type="InterPro" id="IPR037151">
    <property type="entry name" value="AlkB-like_sf"/>
</dbReference>